<dbReference type="Gene3D" id="1.10.510.10">
    <property type="entry name" value="Transferase(Phosphotransferase) domain 1"/>
    <property type="match status" value="1"/>
</dbReference>
<sequence length="391" mass="46363">MNKLYTENKQTQVSKKDTVLIHFYDIKTAFITTTRFYNVYLKNFITVYNNHMNDEKISMKFISFSEAAKYQDLEASLTQIRLTMGKKESFLLDSDSDEVSLDSFEMFISFYNRCCKLAHHEVINYKHINLVFDSFYPHFLETLKHVRLIYNEDSIYGLKVILCDYSNDIEQQLFHLYGQHHKYGPLIKERLKIKDKYIPVPFFEGETVHQICLKKRMTVGICHAILSEIKRVLLIESKMQKRTPNHFFMHADLNASNIIVNEKTKDVVIIDFSFSSQFIDETDHVLRETLNEMQHGVAANSVDFIRVKLLIENFRMIHNDNKLFFDDSILKKHTTKKRSSSVVNGSHFNDGLNMTNLKTIYRKGQLQHTYKHTENYMKYKDIFDFSRHFKK</sequence>
<keyword evidence="2" id="KW-1185">Reference proteome</keyword>
<dbReference type="KEGG" id="afri:E3E15_02510"/>
<name>A0A6M3HSP8_9GAMM</name>
<gene>
    <name evidence="1" type="ORF">E3E15_02510</name>
</gene>
<reference evidence="1 2" key="1">
    <citation type="submission" date="2019-03" db="EMBL/GenBank/DDBJ databases">
        <title>Complete Genome Sequence of Allofrancisella frigidaquae Strain SYSU 10HL1970 Isolated from Water-Cooling Systems in China.</title>
        <authorList>
            <person name="Ohrman C."/>
            <person name="Uneklint I."/>
            <person name="Sjodin A."/>
        </authorList>
    </citation>
    <scope>NUCLEOTIDE SEQUENCE [LARGE SCALE GENOMIC DNA]</scope>
    <source>
        <strain evidence="1 2">SYSU 10HL1970</strain>
    </source>
</reference>
<dbReference type="AlphaFoldDB" id="A0A6M3HSP8"/>
<accession>A0A6M3HSP8</accession>
<evidence type="ECO:0000313" key="1">
    <source>
        <dbReference type="EMBL" id="QIV94284.1"/>
    </source>
</evidence>
<dbReference type="SUPFAM" id="SSF56112">
    <property type="entry name" value="Protein kinase-like (PK-like)"/>
    <property type="match status" value="1"/>
</dbReference>
<organism evidence="1 2">
    <name type="scientific">Allofrancisella frigidaquae</name>
    <dbReference type="NCBI Taxonomy" id="1085644"/>
    <lineage>
        <taxon>Bacteria</taxon>
        <taxon>Pseudomonadati</taxon>
        <taxon>Pseudomonadota</taxon>
        <taxon>Gammaproteobacteria</taxon>
        <taxon>Thiotrichales</taxon>
        <taxon>Francisellaceae</taxon>
        <taxon>Allofrancisella</taxon>
    </lineage>
</organism>
<protein>
    <submittedName>
        <fullName evidence="1">Uncharacterized protein</fullName>
    </submittedName>
</protein>
<dbReference type="RefSeq" id="WP_172106466.1">
    <property type="nucleotide sequence ID" value="NZ_CP038017.1"/>
</dbReference>
<dbReference type="EMBL" id="CP038017">
    <property type="protein sequence ID" value="QIV94284.1"/>
    <property type="molecule type" value="Genomic_DNA"/>
</dbReference>
<dbReference type="InterPro" id="IPR011009">
    <property type="entry name" value="Kinase-like_dom_sf"/>
</dbReference>
<proteinExistence type="predicted"/>
<evidence type="ECO:0000313" key="2">
    <source>
        <dbReference type="Proteomes" id="UP000503320"/>
    </source>
</evidence>
<dbReference type="Proteomes" id="UP000503320">
    <property type="component" value="Chromosome"/>
</dbReference>